<feature type="region of interest" description="Disordered" evidence="1">
    <location>
        <begin position="45"/>
        <end position="68"/>
    </location>
</feature>
<feature type="region of interest" description="Disordered" evidence="1">
    <location>
        <begin position="161"/>
        <end position="258"/>
    </location>
</feature>
<feature type="compositionally biased region" description="Basic and acidic residues" evidence="1">
    <location>
        <begin position="189"/>
        <end position="202"/>
    </location>
</feature>
<feature type="transmembrane region" description="Helical" evidence="2">
    <location>
        <begin position="322"/>
        <end position="343"/>
    </location>
</feature>
<keyword evidence="2" id="KW-0812">Transmembrane</keyword>
<reference evidence="3" key="1">
    <citation type="submission" date="2021-02" db="EMBL/GenBank/DDBJ databases">
        <authorList>
            <person name="Dougan E. K."/>
            <person name="Rhodes N."/>
            <person name="Thang M."/>
            <person name="Chan C."/>
        </authorList>
    </citation>
    <scope>NUCLEOTIDE SEQUENCE</scope>
</reference>
<evidence type="ECO:0000313" key="3">
    <source>
        <dbReference type="EMBL" id="CAE7458673.1"/>
    </source>
</evidence>
<organism evidence="3 4">
    <name type="scientific">Symbiodinium necroappetens</name>
    <dbReference type="NCBI Taxonomy" id="1628268"/>
    <lineage>
        <taxon>Eukaryota</taxon>
        <taxon>Sar</taxon>
        <taxon>Alveolata</taxon>
        <taxon>Dinophyceae</taxon>
        <taxon>Suessiales</taxon>
        <taxon>Symbiodiniaceae</taxon>
        <taxon>Symbiodinium</taxon>
    </lineage>
</organism>
<accession>A0A812RZF3</accession>
<protein>
    <submittedName>
        <fullName evidence="3">Uncharacterized protein</fullName>
    </submittedName>
</protein>
<keyword evidence="2" id="KW-0472">Membrane</keyword>
<name>A0A812RZF3_9DINO</name>
<dbReference type="AlphaFoldDB" id="A0A812RZF3"/>
<comment type="caution">
    <text evidence="3">The sequence shown here is derived from an EMBL/GenBank/DDBJ whole genome shotgun (WGS) entry which is preliminary data.</text>
</comment>
<keyword evidence="2" id="KW-1133">Transmembrane helix</keyword>
<dbReference type="Proteomes" id="UP000601435">
    <property type="component" value="Unassembled WGS sequence"/>
</dbReference>
<gene>
    <name evidence="3" type="ORF">SNEC2469_LOCUS12791</name>
</gene>
<evidence type="ECO:0000256" key="2">
    <source>
        <dbReference type="SAM" id="Phobius"/>
    </source>
</evidence>
<feature type="compositionally biased region" description="Low complexity" evidence="1">
    <location>
        <begin position="209"/>
        <end position="236"/>
    </location>
</feature>
<dbReference type="OrthoDB" id="10438667at2759"/>
<keyword evidence="4" id="KW-1185">Reference proteome</keyword>
<evidence type="ECO:0000313" key="4">
    <source>
        <dbReference type="Proteomes" id="UP000601435"/>
    </source>
</evidence>
<feature type="region of interest" description="Disordered" evidence="1">
    <location>
        <begin position="286"/>
        <end position="317"/>
    </location>
</feature>
<proteinExistence type="predicted"/>
<evidence type="ECO:0000256" key="1">
    <source>
        <dbReference type="SAM" id="MobiDB-lite"/>
    </source>
</evidence>
<feature type="compositionally biased region" description="Basic and acidic residues" evidence="1">
    <location>
        <begin position="161"/>
        <end position="170"/>
    </location>
</feature>
<sequence length="471" mass="49897">MRWGGLHGRLCLADGALAVEDGDAGELPSRAAPPLQDYLDELLMPAADAEDEEEAQAKEASRLALENAPSASAAETSAIVLYQTPAPKPWSFCTLTDHFSAAEVDQSEVRKMFAIEDSKPNHRLYTEEMQVISQVAIGNYLLRQQQGMEVVQKAKEDEAIRKRRVTEGSKEQLPGTKQPLAVSQAWQDHLGKGKEAQDDPPKPRQRRTLLPGSLSGASSSSSSQQPAQKGAQQGLPSSGRPLLKEKLPGRQGASSKAMDPKYVDAFDFEPTFRMPEMPLSRRAYRPSTFDQASDADRSPPEPVTPKPGAGQRAGQAQRKRGVQTLFVIMALLMVLAGLGLVVAEPSGVVNSTLRGNEPRHLASCGVAGAVDCGVCKCTDRIACQWCDGNGGPASIGSSGPSNSPAPASTHASGSCPSNLVSCGVCTCTTRSVCQYCDGYGGPARISVSASHRICGPLAALLAIPLAISLRK</sequence>
<dbReference type="EMBL" id="CAJNJA010020353">
    <property type="protein sequence ID" value="CAE7458673.1"/>
    <property type="molecule type" value="Genomic_DNA"/>
</dbReference>